<dbReference type="AlphaFoldDB" id="N1QH27"/>
<evidence type="ECO:0000313" key="2">
    <source>
        <dbReference type="Proteomes" id="UP000016931"/>
    </source>
</evidence>
<dbReference type="HOGENOM" id="CLU_3070184_0_0_1"/>
<reference evidence="1 2" key="1">
    <citation type="journal article" date="2012" name="PLoS Pathog.">
        <title>Diverse lifestyles and strategies of plant pathogenesis encoded in the genomes of eighteen Dothideomycetes fungi.</title>
        <authorList>
            <person name="Ohm R.A."/>
            <person name="Feau N."/>
            <person name="Henrissat B."/>
            <person name="Schoch C.L."/>
            <person name="Horwitz B.A."/>
            <person name="Barry K.W."/>
            <person name="Condon B.J."/>
            <person name="Copeland A.C."/>
            <person name="Dhillon B."/>
            <person name="Glaser F."/>
            <person name="Hesse C.N."/>
            <person name="Kosti I."/>
            <person name="LaButti K."/>
            <person name="Lindquist E.A."/>
            <person name="Lucas S."/>
            <person name="Salamov A.A."/>
            <person name="Bradshaw R.E."/>
            <person name="Ciuffetti L."/>
            <person name="Hamelin R.C."/>
            <person name="Kema G.H.J."/>
            <person name="Lawrence C."/>
            <person name="Scott J.A."/>
            <person name="Spatafora J.W."/>
            <person name="Turgeon B.G."/>
            <person name="de Wit P.J.G.M."/>
            <person name="Zhong S."/>
            <person name="Goodwin S.B."/>
            <person name="Grigoriev I.V."/>
        </authorList>
    </citation>
    <scope>NUCLEOTIDE SEQUENCE [LARGE SCALE GENOMIC DNA]</scope>
    <source>
        <strain evidence="1 2">SO2202</strain>
    </source>
</reference>
<sequence length="53" mass="6292">MMTLDIYIVVQRGPGNRLNRSFLLVIVEIITEIVGKQERRSCFLLFWIVAYFE</sequence>
<gene>
    <name evidence="1" type="ORF">SEPMUDRAFT_149650</name>
</gene>
<dbReference type="Proteomes" id="UP000016931">
    <property type="component" value="Unassembled WGS sequence"/>
</dbReference>
<evidence type="ECO:0000313" key="1">
    <source>
        <dbReference type="EMBL" id="EMF11754.1"/>
    </source>
</evidence>
<accession>N1QH27</accession>
<proteinExistence type="predicted"/>
<organism evidence="1 2">
    <name type="scientific">Sphaerulina musiva (strain SO2202)</name>
    <name type="common">Poplar stem canker fungus</name>
    <name type="synonym">Septoria musiva</name>
    <dbReference type="NCBI Taxonomy" id="692275"/>
    <lineage>
        <taxon>Eukaryota</taxon>
        <taxon>Fungi</taxon>
        <taxon>Dikarya</taxon>
        <taxon>Ascomycota</taxon>
        <taxon>Pezizomycotina</taxon>
        <taxon>Dothideomycetes</taxon>
        <taxon>Dothideomycetidae</taxon>
        <taxon>Mycosphaerellales</taxon>
        <taxon>Mycosphaerellaceae</taxon>
        <taxon>Sphaerulina</taxon>
    </lineage>
</organism>
<dbReference type="GeneID" id="27902824"/>
<name>N1QH27_SPHMS</name>
<protein>
    <submittedName>
        <fullName evidence="1">Uncharacterized protein</fullName>
    </submittedName>
</protein>
<keyword evidence="2" id="KW-1185">Reference proteome</keyword>
<dbReference type="EMBL" id="KB456265">
    <property type="protein sequence ID" value="EMF11754.1"/>
    <property type="molecule type" value="Genomic_DNA"/>
</dbReference>
<dbReference type="RefSeq" id="XP_016759875.1">
    <property type="nucleotide sequence ID" value="XM_016905687.1"/>
</dbReference>